<feature type="repeat" description="WD" evidence="3">
    <location>
        <begin position="50"/>
        <end position="91"/>
    </location>
</feature>
<feature type="repeat" description="WD" evidence="3">
    <location>
        <begin position="7"/>
        <end position="39"/>
    </location>
</feature>
<dbReference type="SUPFAM" id="SSF50978">
    <property type="entry name" value="WD40 repeat-like"/>
    <property type="match status" value="1"/>
</dbReference>
<dbReference type="Proteomes" id="UP001230188">
    <property type="component" value="Unassembled WGS sequence"/>
</dbReference>
<dbReference type="AlphaFoldDB" id="A0AAD7UGU6"/>
<dbReference type="Gene3D" id="2.130.10.10">
    <property type="entry name" value="YVTN repeat-like/Quinoprotein amine dehydrogenase"/>
    <property type="match status" value="3"/>
</dbReference>
<dbReference type="PANTHER" id="PTHR22847">
    <property type="entry name" value="WD40 REPEAT PROTEIN"/>
    <property type="match status" value="1"/>
</dbReference>
<dbReference type="InterPro" id="IPR019775">
    <property type="entry name" value="WD40_repeat_CS"/>
</dbReference>
<feature type="repeat" description="WD" evidence="3">
    <location>
        <begin position="92"/>
        <end position="138"/>
    </location>
</feature>
<accession>A0AAD7UGU6</accession>
<dbReference type="PROSITE" id="PS50082">
    <property type="entry name" value="WD_REPEATS_2"/>
    <property type="match status" value="7"/>
</dbReference>
<evidence type="ECO:0000256" key="1">
    <source>
        <dbReference type="ARBA" id="ARBA00022574"/>
    </source>
</evidence>
<dbReference type="CDD" id="cd00200">
    <property type="entry name" value="WD40"/>
    <property type="match status" value="1"/>
</dbReference>
<dbReference type="PROSITE" id="PS50294">
    <property type="entry name" value="WD_REPEATS_REGION"/>
    <property type="match status" value="6"/>
</dbReference>
<dbReference type="SMART" id="SM00320">
    <property type="entry name" value="WD40"/>
    <property type="match status" value="7"/>
</dbReference>
<comment type="caution">
    <text evidence="5">The sequence shown here is derived from an EMBL/GenBank/DDBJ whole genome shotgun (WGS) entry which is preliminary data.</text>
</comment>
<evidence type="ECO:0000313" key="6">
    <source>
        <dbReference type="Proteomes" id="UP001230188"/>
    </source>
</evidence>
<dbReference type="PANTHER" id="PTHR22847:SF744">
    <property type="entry name" value="DYNEIN ASSEMBLY FACTOR WITH WD REPEATS 1"/>
    <property type="match status" value="1"/>
</dbReference>
<dbReference type="InterPro" id="IPR015943">
    <property type="entry name" value="WD40/YVTN_repeat-like_dom_sf"/>
</dbReference>
<protein>
    <submittedName>
        <fullName evidence="5">Uncharacterized protein</fullName>
    </submittedName>
</protein>
<dbReference type="InterPro" id="IPR036322">
    <property type="entry name" value="WD40_repeat_dom_sf"/>
</dbReference>
<keyword evidence="2" id="KW-0677">Repeat</keyword>
<keyword evidence="1 3" id="KW-0853">WD repeat</keyword>
<evidence type="ECO:0000313" key="5">
    <source>
        <dbReference type="EMBL" id="KAJ8605193.1"/>
    </source>
</evidence>
<evidence type="ECO:0000256" key="3">
    <source>
        <dbReference type="PROSITE-ProRule" id="PRU00221"/>
    </source>
</evidence>
<dbReference type="InterPro" id="IPR001680">
    <property type="entry name" value="WD40_rpt"/>
</dbReference>
<name>A0AAD7UGU6_9STRA</name>
<organism evidence="5 6">
    <name type="scientific">Chrysophaeum taylorii</name>
    <dbReference type="NCBI Taxonomy" id="2483200"/>
    <lineage>
        <taxon>Eukaryota</taxon>
        <taxon>Sar</taxon>
        <taxon>Stramenopiles</taxon>
        <taxon>Ochrophyta</taxon>
        <taxon>Pelagophyceae</taxon>
        <taxon>Pelagomonadales</taxon>
        <taxon>Pelagomonadaceae</taxon>
        <taxon>Chrysophaeum</taxon>
    </lineage>
</organism>
<evidence type="ECO:0000256" key="2">
    <source>
        <dbReference type="ARBA" id="ARBA00022737"/>
    </source>
</evidence>
<feature type="repeat" description="WD" evidence="3">
    <location>
        <begin position="266"/>
        <end position="299"/>
    </location>
</feature>
<feature type="repeat" description="WD" evidence="3">
    <location>
        <begin position="139"/>
        <end position="180"/>
    </location>
</feature>
<evidence type="ECO:0000256" key="4">
    <source>
        <dbReference type="SAM" id="MobiDB-lite"/>
    </source>
</evidence>
<dbReference type="EMBL" id="JAQMWT010000317">
    <property type="protein sequence ID" value="KAJ8605193.1"/>
    <property type="molecule type" value="Genomic_DNA"/>
</dbReference>
<feature type="repeat" description="WD" evidence="3">
    <location>
        <begin position="224"/>
        <end position="265"/>
    </location>
</feature>
<gene>
    <name evidence="5" type="ORF">CTAYLR_000414</name>
</gene>
<dbReference type="InterPro" id="IPR020472">
    <property type="entry name" value="WD40_PAC1"/>
</dbReference>
<feature type="region of interest" description="Disordered" evidence="4">
    <location>
        <begin position="457"/>
        <end position="520"/>
    </location>
</feature>
<dbReference type="PROSITE" id="PS00678">
    <property type="entry name" value="WD_REPEATS_1"/>
    <property type="match status" value="4"/>
</dbReference>
<dbReference type="Pfam" id="PF00400">
    <property type="entry name" value="WD40"/>
    <property type="match status" value="6"/>
</dbReference>
<keyword evidence="6" id="KW-1185">Reference proteome</keyword>
<dbReference type="PRINTS" id="PR00320">
    <property type="entry name" value="GPROTEINBRPT"/>
</dbReference>
<proteinExistence type="predicted"/>
<sequence length="790" mass="86741">MMSRTLTTGHTKDVSAVAFSPLGDLVVTGSYDKTVRLWDGVSWRLVHTFAGCHSCEVRSVAFSPSGDLVASGSMDSLAALWDVRSRTMARSFRGHSSGITSVAFSNGSPNSTLLLLATASWDRTARLWDVRVGRLVHAFEAHSSGVYAVAFSEGNRFLATGSNDATAKLWDLGTRRRVHTFEGHRDAVSSVAFSTRTTDLLATGSWDNSVRVWSVRALALVHALNGLPNYVLAVAFSPRDDHLLAIASADAAQIWDLRSRARVRKFSGHSNAVTSVAFSPGGNLVATGSQDKTARFWELLPVFFHVFREAERESWSSEKALERLAPTVSDATQLALFYSAASAAQKRGEITLDERHQMIATLLNRAATTFRKDREGRVEEAFVLAVRKAAEDGIVDCREAIRLRAVILDRSDDDAAHFLTFVELLSSLDLRVERLADHTASLSLYAKVLENILSSDDDDDDASNLGDDHHHHHHHHRGASLPAGDDECRTAPDCATRPAIFQDDDDRLQEQPRTSTRAGPTPEMKMAAALEYAQHVDAQLLRLREHFFRNLQRRTAVNLISSVVGAMKWGFDAGVVTASDRVCGIFGSVVDFSDARHVLEQMSSRAAAAAATPGCSCPTEFELLASNENFEFVVDASLHNAIEDRDIAITQIKAAAFVKTILVCSDQPLKIAPSPLRRLGAASDAAEVTFAALQRELDCEDAAELELDAEFVMAFENCFDDVDLDEIGGNERSALFAKLKNRNGRVSLLTWKNFYNKWQKTNTSLSDHLATLAARDSLATSRPELYYTRL</sequence>
<reference evidence="5" key="1">
    <citation type="submission" date="2023-01" db="EMBL/GenBank/DDBJ databases">
        <title>Metagenome sequencing of chrysophaentin producing Chrysophaeum taylorii.</title>
        <authorList>
            <person name="Davison J."/>
            <person name="Bewley C."/>
        </authorList>
    </citation>
    <scope>NUCLEOTIDE SEQUENCE</scope>
    <source>
        <strain evidence="5">NIES-1699</strain>
    </source>
</reference>
<feature type="repeat" description="WD" evidence="3">
    <location>
        <begin position="181"/>
        <end position="223"/>
    </location>
</feature>